<accession>A0ABQ5MHE7</accession>
<keyword evidence="3" id="KW-1185">Reference proteome</keyword>
<evidence type="ECO:0000313" key="3">
    <source>
        <dbReference type="Proteomes" id="UP001143543"/>
    </source>
</evidence>
<dbReference type="Pfam" id="PF13181">
    <property type="entry name" value="TPR_8"/>
    <property type="match status" value="1"/>
</dbReference>
<sequence>MLEQKEYVQAETFFLNYLDEYPDNLEVRECLGDLYGYQERWDKAIEYYRYLVEQKPKVANYHYKYGGVLGMKALQNKLAAIGLIDDIEDHFVSAAKLDKTHIDARWALVKFYVELPGILGGTKAKAHAYADELLALSAVDGYLAKGFIYKSSKDYKDAEENLRSAVKIGGSVTCYKELVALYLEEEKYQSALALLQEAYEKHSYNNFLYEIGKISAEQELQISDGELCLEKYIKNYHYSDSYPLEWAYLRLAQLARYKNKKDTALSYIDKSLAIRADFSLAKKERIKILKL</sequence>
<organism evidence="2 3">
    <name type="scientific">Neptunitalea lumnitzerae</name>
    <dbReference type="NCBI Taxonomy" id="2965509"/>
    <lineage>
        <taxon>Bacteria</taxon>
        <taxon>Pseudomonadati</taxon>
        <taxon>Bacteroidota</taxon>
        <taxon>Flavobacteriia</taxon>
        <taxon>Flavobacteriales</taxon>
        <taxon>Flavobacteriaceae</taxon>
        <taxon>Neptunitalea</taxon>
    </lineage>
</organism>
<name>A0ABQ5MHE7_9FLAO</name>
<dbReference type="PROSITE" id="PS50005">
    <property type="entry name" value="TPR"/>
    <property type="match status" value="1"/>
</dbReference>
<dbReference type="SMART" id="SM00028">
    <property type="entry name" value="TPR"/>
    <property type="match status" value="3"/>
</dbReference>
<protein>
    <recommendedName>
        <fullName evidence="4">Tetratricopeptide repeat protein</fullName>
    </recommendedName>
</protein>
<dbReference type="SUPFAM" id="SSF48452">
    <property type="entry name" value="TPR-like"/>
    <property type="match status" value="1"/>
</dbReference>
<comment type="caution">
    <text evidence="2">The sequence shown here is derived from an EMBL/GenBank/DDBJ whole genome shotgun (WGS) entry which is preliminary data.</text>
</comment>
<gene>
    <name evidence="2" type="ORF">Y10_11800</name>
</gene>
<dbReference type="Gene3D" id="1.25.40.10">
    <property type="entry name" value="Tetratricopeptide repeat domain"/>
    <property type="match status" value="2"/>
</dbReference>
<dbReference type="InterPro" id="IPR011990">
    <property type="entry name" value="TPR-like_helical_dom_sf"/>
</dbReference>
<dbReference type="Proteomes" id="UP001143543">
    <property type="component" value="Unassembled WGS sequence"/>
</dbReference>
<dbReference type="InterPro" id="IPR019734">
    <property type="entry name" value="TPR_rpt"/>
</dbReference>
<reference evidence="2" key="1">
    <citation type="submission" date="2022-07" db="EMBL/GenBank/DDBJ databases">
        <title>Taxonomy of Novel Oxalotrophic and Methylotrophic Bacteria.</title>
        <authorList>
            <person name="Sahin N."/>
            <person name="Tani A."/>
        </authorList>
    </citation>
    <scope>NUCLEOTIDE SEQUENCE</scope>
    <source>
        <strain evidence="2">Y10</strain>
    </source>
</reference>
<dbReference type="EMBL" id="BRVO01000001">
    <property type="protein sequence ID" value="GLB48812.1"/>
    <property type="molecule type" value="Genomic_DNA"/>
</dbReference>
<evidence type="ECO:0000313" key="2">
    <source>
        <dbReference type="EMBL" id="GLB48812.1"/>
    </source>
</evidence>
<feature type="repeat" description="TPR" evidence="1">
    <location>
        <begin position="25"/>
        <end position="58"/>
    </location>
</feature>
<proteinExistence type="predicted"/>
<evidence type="ECO:0008006" key="4">
    <source>
        <dbReference type="Google" id="ProtNLM"/>
    </source>
</evidence>
<keyword evidence="1" id="KW-0802">TPR repeat</keyword>
<evidence type="ECO:0000256" key="1">
    <source>
        <dbReference type="PROSITE-ProRule" id="PRU00339"/>
    </source>
</evidence>